<keyword evidence="1" id="KW-0805">Transcription regulation</keyword>
<dbReference type="EMBL" id="RXOC01000016">
    <property type="protein sequence ID" value="RXF67621.1"/>
    <property type="molecule type" value="Genomic_DNA"/>
</dbReference>
<dbReference type="RefSeq" id="WP_128770992.1">
    <property type="nucleotide sequence ID" value="NZ_RXOC01000016.1"/>
</dbReference>
<dbReference type="SUPFAM" id="SSF47413">
    <property type="entry name" value="lambda repressor-like DNA-binding domains"/>
    <property type="match status" value="1"/>
</dbReference>
<dbReference type="GO" id="GO:0003700">
    <property type="term" value="F:DNA-binding transcription factor activity"/>
    <property type="evidence" value="ECO:0007669"/>
    <property type="project" value="TreeGrafter"/>
</dbReference>
<comment type="caution">
    <text evidence="5">The sequence shown here is derived from an EMBL/GenBank/DDBJ whole genome shotgun (WGS) entry which is preliminary data.</text>
</comment>
<dbReference type="AlphaFoldDB" id="A0A4Q0M3X1"/>
<keyword evidence="2 5" id="KW-0238">DNA-binding</keyword>
<feature type="domain" description="HTH lacI-type" evidence="4">
    <location>
        <begin position="6"/>
        <end position="60"/>
    </location>
</feature>
<dbReference type="PROSITE" id="PS00356">
    <property type="entry name" value="HTH_LACI_1"/>
    <property type="match status" value="1"/>
</dbReference>
<evidence type="ECO:0000256" key="1">
    <source>
        <dbReference type="ARBA" id="ARBA00023015"/>
    </source>
</evidence>
<dbReference type="Pfam" id="PF00356">
    <property type="entry name" value="LacI"/>
    <property type="match status" value="1"/>
</dbReference>
<protein>
    <submittedName>
        <fullName evidence="5">LacI family DNA-binding transcriptional regulator</fullName>
    </submittedName>
</protein>
<organism evidence="5 6">
    <name type="scientific">Arcticibacter tournemirensis</name>
    <dbReference type="NCBI Taxonomy" id="699437"/>
    <lineage>
        <taxon>Bacteria</taxon>
        <taxon>Pseudomonadati</taxon>
        <taxon>Bacteroidota</taxon>
        <taxon>Sphingobacteriia</taxon>
        <taxon>Sphingobacteriales</taxon>
        <taxon>Sphingobacteriaceae</taxon>
        <taxon>Arcticibacter</taxon>
    </lineage>
</organism>
<dbReference type="PANTHER" id="PTHR30146">
    <property type="entry name" value="LACI-RELATED TRANSCRIPTIONAL REPRESSOR"/>
    <property type="match status" value="1"/>
</dbReference>
<dbReference type="InterPro" id="IPR028082">
    <property type="entry name" value="Peripla_BP_I"/>
</dbReference>
<gene>
    <name evidence="5" type="ORF">EKH83_18735</name>
</gene>
<dbReference type="Gene3D" id="1.10.260.40">
    <property type="entry name" value="lambda repressor-like DNA-binding domains"/>
    <property type="match status" value="1"/>
</dbReference>
<evidence type="ECO:0000259" key="4">
    <source>
        <dbReference type="PROSITE" id="PS50932"/>
    </source>
</evidence>
<dbReference type="PANTHER" id="PTHR30146:SF144">
    <property type="entry name" value="LACI-FAMILY TRANSCRIPTION REGULATOR"/>
    <property type="match status" value="1"/>
</dbReference>
<evidence type="ECO:0000256" key="2">
    <source>
        <dbReference type="ARBA" id="ARBA00023125"/>
    </source>
</evidence>
<dbReference type="InterPro" id="IPR025997">
    <property type="entry name" value="SBP_2_dom"/>
</dbReference>
<dbReference type="Pfam" id="PF13407">
    <property type="entry name" value="Peripla_BP_4"/>
    <property type="match status" value="1"/>
</dbReference>
<dbReference type="SUPFAM" id="SSF53822">
    <property type="entry name" value="Periplasmic binding protein-like I"/>
    <property type="match status" value="1"/>
</dbReference>
<dbReference type="Proteomes" id="UP000290848">
    <property type="component" value="Unassembled WGS sequence"/>
</dbReference>
<dbReference type="CDD" id="cd01392">
    <property type="entry name" value="HTH_LacI"/>
    <property type="match status" value="1"/>
</dbReference>
<name>A0A4Q0M3X1_9SPHI</name>
<dbReference type="SMART" id="SM00354">
    <property type="entry name" value="HTH_LACI"/>
    <property type="match status" value="1"/>
</dbReference>
<accession>A0A4Q0M3X1</accession>
<dbReference type="GO" id="GO:0000976">
    <property type="term" value="F:transcription cis-regulatory region binding"/>
    <property type="evidence" value="ECO:0007669"/>
    <property type="project" value="TreeGrafter"/>
</dbReference>
<dbReference type="InterPro" id="IPR000843">
    <property type="entry name" value="HTH_LacI"/>
</dbReference>
<dbReference type="PROSITE" id="PS50932">
    <property type="entry name" value="HTH_LACI_2"/>
    <property type="match status" value="1"/>
</dbReference>
<evidence type="ECO:0000313" key="5">
    <source>
        <dbReference type="EMBL" id="RXF67621.1"/>
    </source>
</evidence>
<keyword evidence="3" id="KW-0804">Transcription</keyword>
<evidence type="ECO:0000256" key="3">
    <source>
        <dbReference type="ARBA" id="ARBA00023163"/>
    </source>
</evidence>
<proteinExistence type="predicted"/>
<dbReference type="InterPro" id="IPR010982">
    <property type="entry name" value="Lambda_DNA-bd_dom_sf"/>
</dbReference>
<reference evidence="5 6" key="1">
    <citation type="submission" date="2018-12" db="EMBL/GenBank/DDBJ databases">
        <title>The Draft Genome Sequence of the Soil Bacterium Pedobacter tournemirensis R1.</title>
        <authorList>
            <person name="He J."/>
        </authorList>
    </citation>
    <scope>NUCLEOTIDE SEQUENCE [LARGE SCALE GENOMIC DNA]</scope>
    <source>
        <strain evidence="5 6">R1</strain>
    </source>
</reference>
<evidence type="ECO:0000313" key="6">
    <source>
        <dbReference type="Proteomes" id="UP000290848"/>
    </source>
</evidence>
<sequence length="354" mass="41131">MDKRIVRIKDIAEKANVSAGTVDRVLHNRGRVAEDVKERILTIIKEMKYEPNYSARALGSNKVYTIGALIPDYTYDPYWFDPKNGIDKAEKDLKQYGITVNQYQFIPDNCESFIEKAEDVTELRPDGIVLAPIFYKETLPFLEKWKKLKIPFVTFNTQIEDVKSLSYIGQDSYQSGFLAAKLFHYGHPESCSVLLAHIDEDISNSAHLLKKEQGFRSYFEQNNLIDQYTIRRVELQRRDYLAFMKQLDNIVEDNPDLKCIYVTTSKGYEIAAYLEQRNIEGIKVIGYDLVPKNIYYINQGIISFVINQHPRGQGYRSVHQLSDHLVFKKKVPPIKYLPLDIITKENLSYYLNEV</sequence>
<dbReference type="Gene3D" id="3.40.50.2300">
    <property type="match status" value="2"/>
</dbReference>